<evidence type="ECO:0000256" key="2">
    <source>
        <dbReference type="ARBA" id="ARBA00022722"/>
    </source>
</evidence>
<dbReference type="Pfam" id="PF02130">
    <property type="entry name" value="YbeY"/>
    <property type="match status" value="1"/>
</dbReference>
<evidence type="ECO:0000256" key="8">
    <source>
        <dbReference type="SAM" id="MobiDB-lite"/>
    </source>
</evidence>
<dbReference type="SUPFAM" id="SSF55486">
    <property type="entry name" value="Metalloproteases ('zincins'), catalytic domain"/>
    <property type="match status" value="1"/>
</dbReference>
<organism evidence="9 10">
    <name type="scientific">Thalassobaculum fulvum</name>
    <dbReference type="NCBI Taxonomy" id="1633335"/>
    <lineage>
        <taxon>Bacteria</taxon>
        <taxon>Pseudomonadati</taxon>
        <taxon>Pseudomonadota</taxon>
        <taxon>Alphaproteobacteria</taxon>
        <taxon>Rhodospirillales</taxon>
        <taxon>Thalassobaculaceae</taxon>
        <taxon>Thalassobaculum</taxon>
    </lineage>
</organism>
<dbReference type="EMBL" id="BMZS01000001">
    <property type="protein sequence ID" value="GHD39973.1"/>
    <property type="molecule type" value="Genomic_DNA"/>
</dbReference>
<comment type="subcellular location">
    <subcellularLocation>
        <location evidence="7">Cytoplasm</location>
    </subcellularLocation>
</comment>
<feature type="region of interest" description="Disordered" evidence="8">
    <location>
        <begin position="1"/>
        <end position="22"/>
    </location>
</feature>
<evidence type="ECO:0000313" key="9">
    <source>
        <dbReference type="EMBL" id="GHD39973.1"/>
    </source>
</evidence>
<dbReference type="AlphaFoldDB" id="A0A919CMJ5"/>
<dbReference type="PROSITE" id="PS01306">
    <property type="entry name" value="UPF0054"/>
    <property type="match status" value="1"/>
</dbReference>
<accession>A0A919CMJ5</accession>
<keyword evidence="10" id="KW-1185">Reference proteome</keyword>
<dbReference type="InterPro" id="IPR002036">
    <property type="entry name" value="YbeY"/>
</dbReference>
<keyword evidence="7" id="KW-0690">Ribosome biogenesis</keyword>
<evidence type="ECO:0000256" key="5">
    <source>
        <dbReference type="ARBA" id="ARBA00022801"/>
    </source>
</evidence>
<dbReference type="Gene3D" id="3.40.390.30">
    <property type="entry name" value="Metalloproteases ('zincins'), catalytic domain"/>
    <property type="match status" value="1"/>
</dbReference>
<dbReference type="GO" id="GO:0006364">
    <property type="term" value="P:rRNA processing"/>
    <property type="evidence" value="ECO:0007669"/>
    <property type="project" value="UniProtKB-UniRule"/>
</dbReference>
<keyword evidence="4 7" id="KW-0255">Endonuclease</keyword>
<dbReference type="NCBIfam" id="TIGR00043">
    <property type="entry name" value="rRNA maturation RNase YbeY"/>
    <property type="match status" value="1"/>
</dbReference>
<evidence type="ECO:0000313" key="10">
    <source>
        <dbReference type="Proteomes" id="UP000630353"/>
    </source>
</evidence>
<dbReference type="HAMAP" id="MF_00009">
    <property type="entry name" value="Endoribonucl_YbeY"/>
    <property type="match status" value="1"/>
</dbReference>
<evidence type="ECO:0000256" key="4">
    <source>
        <dbReference type="ARBA" id="ARBA00022759"/>
    </source>
</evidence>
<protein>
    <recommendedName>
        <fullName evidence="7">Endoribonuclease YbeY</fullName>
        <ecNumber evidence="7">3.1.-.-</ecNumber>
    </recommendedName>
</protein>
<comment type="function">
    <text evidence="7">Single strand-specific metallo-endoribonuclease involved in late-stage 70S ribosome quality control and in maturation of the 3' terminus of the 16S rRNA.</text>
</comment>
<dbReference type="InterPro" id="IPR023091">
    <property type="entry name" value="MetalPrtase_cat_dom_sf_prd"/>
</dbReference>
<evidence type="ECO:0000256" key="6">
    <source>
        <dbReference type="ARBA" id="ARBA00022833"/>
    </source>
</evidence>
<dbReference type="GO" id="GO:0005737">
    <property type="term" value="C:cytoplasm"/>
    <property type="evidence" value="ECO:0007669"/>
    <property type="project" value="UniProtKB-SubCell"/>
</dbReference>
<comment type="cofactor">
    <cofactor evidence="7">
        <name>Zn(2+)</name>
        <dbReference type="ChEBI" id="CHEBI:29105"/>
    </cofactor>
    <text evidence="7">Binds 1 zinc ion.</text>
</comment>
<dbReference type="GO" id="GO:0008270">
    <property type="term" value="F:zinc ion binding"/>
    <property type="evidence" value="ECO:0007669"/>
    <property type="project" value="UniProtKB-UniRule"/>
</dbReference>
<dbReference type="PANTHER" id="PTHR46986">
    <property type="entry name" value="ENDORIBONUCLEASE YBEY, CHLOROPLASTIC"/>
    <property type="match status" value="1"/>
</dbReference>
<feature type="binding site" evidence="7">
    <location>
        <position position="145"/>
    </location>
    <ligand>
        <name>Zn(2+)</name>
        <dbReference type="ChEBI" id="CHEBI:29105"/>
        <note>catalytic</note>
    </ligand>
</feature>
<evidence type="ECO:0000256" key="1">
    <source>
        <dbReference type="ARBA" id="ARBA00010875"/>
    </source>
</evidence>
<keyword evidence="7" id="KW-0698">rRNA processing</keyword>
<proteinExistence type="inferred from homology"/>
<feature type="binding site" evidence="7">
    <location>
        <position position="149"/>
    </location>
    <ligand>
        <name>Zn(2+)</name>
        <dbReference type="ChEBI" id="CHEBI:29105"/>
        <note>catalytic</note>
    </ligand>
</feature>
<keyword evidence="5 7" id="KW-0378">Hydrolase</keyword>
<keyword evidence="2 7" id="KW-0540">Nuclease</keyword>
<dbReference type="InterPro" id="IPR020549">
    <property type="entry name" value="YbeY_CS"/>
</dbReference>
<dbReference type="EC" id="3.1.-.-" evidence="7"/>
<sequence length="190" mass="20127">MNDDDPNDDDRPRSSSAAAPVDLTVRVDDPGWLALANGPDGADDPEAAVETAVAATLAAFEPEAVELSVVLSDDATVRGLNRDHRGKDYATNVLSFPPAFVPPVFVEQGAPRPLGDVILALGTVLREAEEQGKPAIDHLRHLVVHGVLHLSGYDHETEAEAEEMEDLERAVLAGLGVPDPYADPDDARAA</sequence>
<dbReference type="GO" id="GO:0004521">
    <property type="term" value="F:RNA endonuclease activity"/>
    <property type="evidence" value="ECO:0007669"/>
    <property type="project" value="UniProtKB-UniRule"/>
</dbReference>
<keyword evidence="7" id="KW-0963">Cytoplasm</keyword>
<dbReference type="GO" id="GO:0004222">
    <property type="term" value="F:metalloendopeptidase activity"/>
    <property type="evidence" value="ECO:0007669"/>
    <property type="project" value="InterPro"/>
</dbReference>
<gene>
    <name evidence="7 9" type="primary">ybeY</name>
    <name evidence="9" type="ORF">GCM10017083_02710</name>
</gene>
<name>A0A919CMJ5_9PROT</name>
<comment type="similarity">
    <text evidence="1 7">Belongs to the endoribonuclease YbeY family.</text>
</comment>
<dbReference type="PANTHER" id="PTHR46986:SF1">
    <property type="entry name" value="ENDORIBONUCLEASE YBEY, CHLOROPLASTIC"/>
    <property type="match status" value="1"/>
</dbReference>
<reference evidence="9" key="1">
    <citation type="journal article" date="2014" name="Int. J. Syst. Evol. Microbiol.">
        <title>Complete genome sequence of Corynebacterium casei LMG S-19264T (=DSM 44701T), isolated from a smear-ripened cheese.</title>
        <authorList>
            <consortium name="US DOE Joint Genome Institute (JGI-PGF)"/>
            <person name="Walter F."/>
            <person name="Albersmeier A."/>
            <person name="Kalinowski J."/>
            <person name="Ruckert C."/>
        </authorList>
    </citation>
    <scope>NUCLEOTIDE SEQUENCE</scope>
    <source>
        <strain evidence="9">KCTC 42651</strain>
    </source>
</reference>
<feature type="binding site" evidence="7">
    <location>
        <position position="155"/>
    </location>
    <ligand>
        <name>Zn(2+)</name>
        <dbReference type="ChEBI" id="CHEBI:29105"/>
        <note>catalytic</note>
    </ligand>
</feature>
<keyword evidence="6 7" id="KW-0862">Zinc</keyword>
<reference evidence="9" key="2">
    <citation type="submission" date="2020-09" db="EMBL/GenBank/DDBJ databases">
        <authorList>
            <person name="Sun Q."/>
            <person name="Kim S."/>
        </authorList>
    </citation>
    <scope>NUCLEOTIDE SEQUENCE</scope>
    <source>
        <strain evidence="9">KCTC 42651</strain>
    </source>
</reference>
<keyword evidence="3 7" id="KW-0479">Metal-binding</keyword>
<comment type="caution">
    <text evidence="9">The sequence shown here is derived from an EMBL/GenBank/DDBJ whole genome shotgun (WGS) entry which is preliminary data.</text>
</comment>
<evidence type="ECO:0000256" key="3">
    <source>
        <dbReference type="ARBA" id="ARBA00022723"/>
    </source>
</evidence>
<dbReference type="RefSeq" id="WP_189987116.1">
    <property type="nucleotide sequence ID" value="NZ_BMZS01000001.1"/>
</dbReference>
<evidence type="ECO:0000256" key="7">
    <source>
        <dbReference type="HAMAP-Rule" id="MF_00009"/>
    </source>
</evidence>
<dbReference type="Proteomes" id="UP000630353">
    <property type="component" value="Unassembled WGS sequence"/>
</dbReference>